<protein>
    <recommendedName>
        <fullName evidence="3">Toxin-antitoxin system HicB family antitoxin</fullName>
    </recommendedName>
</protein>
<proteinExistence type="predicted"/>
<comment type="caution">
    <text evidence="1">The sequence shown here is derived from an EMBL/GenBank/DDBJ whole genome shotgun (WGS) entry which is preliminary data.</text>
</comment>
<accession>A0ABT7AUI7</accession>
<dbReference type="Proteomes" id="UP001235303">
    <property type="component" value="Unassembled WGS sequence"/>
</dbReference>
<organism evidence="1 2">
    <name type="scientific">Roseofilum acuticapitatum BLCC-M154</name>
    <dbReference type="NCBI Taxonomy" id="3022444"/>
    <lineage>
        <taxon>Bacteria</taxon>
        <taxon>Bacillati</taxon>
        <taxon>Cyanobacteriota</taxon>
        <taxon>Cyanophyceae</taxon>
        <taxon>Desertifilales</taxon>
        <taxon>Desertifilaceae</taxon>
        <taxon>Roseofilum</taxon>
        <taxon>Roseofilum acuticapitatum</taxon>
    </lineage>
</organism>
<dbReference type="EMBL" id="JAQOSP010000091">
    <property type="protein sequence ID" value="MDJ1170559.1"/>
    <property type="molecule type" value="Genomic_DNA"/>
</dbReference>
<evidence type="ECO:0008006" key="3">
    <source>
        <dbReference type="Google" id="ProtNLM"/>
    </source>
</evidence>
<gene>
    <name evidence="1" type="ORF">PMG71_14090</name>
</gene>
<reference evidence="1 2" key="1">
    <citation type="submission" date="2023-01" db="EMBL/GenBank/DDBJ databases">
        <title>Novel diversity within Roseofilum (Cyanobacteria; Desertifilaceae) from marine benthic mats with descriptions of four novel species.</title>
        <authorList>
            <person name="Wang Y."/>
            <person name="Berthold D.E."/>
            <person name="Hu J."/>
            <person name="Lefler F.W."/>
            <person name="Laughinghouse H.D. IV."/>
        </authorList>
    </citation>
    <scope>NUCLEOTIDE SEQUENCE [LARGE SCALE GENOMIC DNA]</scope>
    <source>
        <strain evidence="1 2">BLCC-M154</strain>
    </source>
</reference>
<name>A0ABT7AUI7_9CYAN</name>
<dbReference type="SUPFAM" id="SSF47598">
    <property type="entry name" value="Ribbon-helix-helix"/>
    <property type="match status" value="1"/>
</dbReference>
<dbReference type="InterPro" id="IPR010985">
    <property type="entry name" value="Ribbon_hlx_hlx"/>
</dbReference>
<keyword evidence="2" id="KW-1185">Reference proteome</keyword>
<evidence type="ECO:0000313" key="1">
    <source>
        <dbReference type="EMBL" id="MDJ1170559.1"/>
    </source>
</evidence>
<sequence>MSGQLVIDTNVKDNMATLTIRLPDDKHSRLKALTQSRGISVNKLME</sequence>
<evidence type="ECO:0000313" key="2">
    <source>
        <dbReference type="Proteomes" id="UP001235303"/>
    </source>
</evidence>